<name>A0A1J4TA53_9BACT</name>
<organism evidence="1 2">
    <name type="scientific">Candidatus Falkowbacteria bacterium CG1_02_37_44</name>
    <dbReference type="NCBI Taxonomy" id="1805146"/>
    <lineage>
        <taxon>Bacteria</taxon>
        <taxon>Candidatus Falkowiibacteriota</taxon>
    </lineage>
</organism>
<dbReference type="Proteomes" id="UP000183192">
    <property type="component" value="Unassembled WGS sequence"/>
</dbReference>
<sequence>MDYTNCNSNNVGCQWYCDIYDYANSQWTCSDTTIGDKIYFNKSVAACDASSEGCAEFIRTKAGTGANMLVNSSWEDDLNKWSTGGIGTAVIDTVASYYGVKSLKIDNAPILPNDYTYTRQVIDGILPDEFFTVSYYVKSNMINGTNNGGQDGAWLAVFMQATDGSAVPDYSGNNWVDSSVLSSPYDNGGVWKRIEFSFITRLGTARLMIEPRVQGQVGTAYFDGLKVEKTLFTDKSATAYSDYRGDGLIYQKFLPDYLKASCYVADGIDYNYSATAPAECYNYTHLCIQSDVGCELYTSVTDGMSLPAQVTSSDYCPAECVGYDSYIKQETDYYSLVPNYFIPATVKQCNASSEGCAEFTNLDKVGQGAEAREYYTYLRQCIKPSDPASICSEFYTWEGDDETGYQLKVVILQVDDDNLGGHGAVLRDPFYIVDDSSACDAVIYKLPVSDPQYNSDCREFYNTQGEISYHLYKNTVSCSDDCHPYRITDLNEVTDLNGVDINLADCQNLSIYPGVWSDINYNAGIAGRAACVLCKNNGRWDPAYNSCVYSGTDKESQKCGSGQAGCFEYTGNTGSNMKVILADDFESGNTDGWTQLGATVISNSNTSIRAGGHSLEVIAVGLADLQKIVGESVTEGKSYVLEFIAKPMAGSVNLNFSFIDGKGGIATNFSPVVINGNNWLPYRVSMPKLDHKSTSTEVLLINGNGDFYIDDIKLTEITDRYFFIKDTWTTPASCDQDIYGNPWPYYALGCDEYKDRDNNTHYLRRFSKLCSDSAIGCETMIDTHNYSGYASSIWQDTNGDGICDPVAEPSCVSVPADNAIYATFDSKKNCAESAKGCQALGLPNKYEAEIAYGTNYLINNPDSYNSILCQDNEVGCQEWPADSGISYFKDPVEMACEWRQQKASSVYAWYKKKVKRCDTDGDSIGDGVYCVKDSHCPAGETCQTEDNDIKCPVNDLTIGDVKTIGYGGNSQLIEQPDIDANGLNWAGLCPAGQSGCSELIDPVSNFANNLIFNADFLDIDGDGVNTDGWIAGPPDAFYQQINLEPYTLYIIAANNNNTAVIRSNGFDFLELADNNTWLALQQTVLQQTVLQQTVTAAAGLNQRASKMFYTLAGAGASSITFGVSAVGGGVELKKVIIDYQLENDLDQTTCNGVINLDEGCVLFDKREQAGANLSPLIYDADNSLVGQGASICAAGTCDSNQLIKASPDRACGEWLTCRSMVTIKDENNRDNNICFDIGLCSSVDANGNCDNYIVSKKQDQTYSPSGPVDAGAISNYSGYAKAGTGVSLVNNYYPLAAMSQLGDFIDVSNGSFETASDSGYPIGWSWVSLISWNANLFKVIDNPYDAKETEGTGYAPDGKNFLKLGSDFSATSEFIDVVADQDYYISAHINTINLSNGLAKAQVQEYDSVGAIVGALNPVLNLSLDQSNGWTFKIGRYHVSPGSYRIKIILASKPGSIGNFYFDNVSIRPVLESRSNWYTAQSCRLYPQDDSLSCDYYNDSGIKEKGWWGYCLEHDHYPGDPSACILWWPVAKVKGDGLEEGAGYNGPFPVYYTINKADNRTLYSGQQLWVHDKGDKYQCGRDANNNLTIPMVNYTVPNNFTNIEEMYIEKIDLVSPDPSFSIPNPGKGADSIPCANANWLSTNCGSRGCTVWTRYCDYKWEACRWHNAGHGTISGVLQVTFSGEFISDIKISFGDHGNTGNSLRVDVYKNKPYAAEIAQTVTPTGKNKYWSGRTYEGSTWANPCQDFYGIFRPISCMYDTDRIPFGAISPPDPAVLPNPYDWDTDPNILGNQPIYYKFPDIDSTTLQPLPTPVRMGKWQNSSDVQRIFAQSYGIWSWSSNLCVGGDFDTNNCVNDLNCQSLCQQRCTDGVNIFPSSLCLVRDDCNYYGDEKCNLGTGTCIGPYIGSCTADQDCENGYCDNTSGFCNGGLNDSKACSSDTDCMLPNITCGPQSCANSTACISDSQCSGTCSVGGASRYFLNNTISNWTPPAGMADICPLPARAPADYCAYVPIVSNIKINGKNDYFPVTISGKVNLTFNSQVDSQQLPLIMYNIDWGDNTQTVMSGVEMRDKPNANLPHSLYHLYGYWELKSKRAVDQGLNNNNVYCGLNGGPVNNFNGVGNGNPCPVGQDCCLVQPKINIKDNWDWCSGQIDSTGAMAQTPNGKNDCSIYQKFGDETAVANDGWIVVTF</sequence>
<reference evidence="1 2" key="1">
    <citation type="journal article" date="2016" name="Environ. Microbiol.">
        <title>Genomic resolution of a cold subsurface aquifer community provides metabolic insights for novel microbes adapted to high CO concentrations.</title>
        <authorList>
            <person name="Probst A.J."/>
            <person name="Castelle C.J."/>
            <person name="Singh A."/>
            <person name="Brown C.T."/>
            <person name="Anantharaman K."/>
            <person name="Sharon I."/>
            <person name="Hug L.A."/>
            <person name="Burstein D."/>
            <person name="Emerson J.B."/>
            <person name="Thomas B.C."/>
            <person name="Banfield J.F."/>
        </authorList>
    </citation>
    <scope>NUCLEOTIDE SEQUENCE [LARGE SCALE GENOMIC DNA]</scope>
    <source>
        <strain evidence="1">CG1_02_37_44</strain>
    </source>
</reference>
<dbReference type="SUPFAM" id="SSF49785">
    <property type="entry name" value="Galactose-binding domain-like"/>
    <property type="match status" value="1"/>
</dbReference>
<dbReference type="Gene3D" id="2.60.120.260">
    <property type="entry name" value="Galactose-binding domain-like"/>
    <property type="match status" value="3"/>
</dbReference>
<protein>
    <submittedName>
        <fullName evidence="1">Uncharacterized protein</fullName>
    </submittedName>
</protein>
<evidence type="ECO:0000313" key="1">
    <source>
        <dbReference type="EMBL" id="OIO07366.1"/>
    </source>
</evidence>
<comment type="caution">
    <text evidence="1">The sequence shown here is derived from an EMBL/GenBank/DDBJ whole genome shotgun (WGS) entry which is preliminary data.</text>
</comment>
<accession>A0A1J4TA53</accession>
<dbReference type="EMBL" id="MNUU01000049">
    <property type="protein sequence ID" value="OIO07366.1"/>
    <property type="molecule type" value="Genomic_DNA"/>
</dbReference>
<gene>
    <name evidence="1" type="ORF">AUJ27_02655</name>
</gene>
<dbReference type="InterPro" id="IPR008979">
    <property type="entry name" value="Galactose-bd-like_sf"/>
</dbReference>
<proteinExistence type="predicted"/>
<evidence type="ECO:0000313" key="2">
    <source>
        <dbReference type="Proteomes" id="UP000183192"/>
    </source>
</evidence>